<protein>
    <submittedName>
        <fullName evidence="1">Uncharacterized protein</fullName>
    </submittedName>
</protein>
<accession>A0AAV6PIM9</accession>
<feature type="non-terminal residue" evidence="1">
    <location>
        <position position="1"/>
    </location>
</feature>
<organism evidence="1 2">
    <name type="scientific">Solea senegalensis</name>
    <name type="common">Senegalese sole</name>
    <dbReference type="NCBI Taxonomy" id="28829"/>
    <lineage>
        <taxon>Eukaryota</taxon>
        <taxon>Metazoa</taxon>
        <taxon>Chordata</taxon>
        <taxon>Craniata</taxon>
        <taxon>Vertebrata</taxon>
        <taxon>Euteleostomi</taxon>
        <taxon>Actinopterygii</taxon>
        <taxon>Neopterygii</taxon>
        <taxon>Teleostei</taxon>
        <taxon>Neoteleostei</taxon>
        <taxon>Acanthomorphata</taxon>
        <taxon>Carangaria</taxon>
        <taxon>Pleuronectiformes</taxon>
        <taxon>Pleuronectoidei</taxon>
        <taxon>Soleidae</taxon>
        <taxon>Solea</taxon>
    </lineage>
</organism>
<dbReference type="Proteomes" id="UP000693946">
    <property type="component" value="Unassembled WGS sequence"/>
</dbReference>
<dbReference type="AlphaFoldDB" id="A0AAV6PIM9"/>
<dbReference type="EMBL" id="JAGKHQ010001083">
    <property type="protein sequence ID" value="KAG7461413.1"/>
    <property type="molecule type" value="Genomic_DNA"/>
</dbReference>
<evidence type="ECO:0000313" key="1">
    <source>
        <dbReference type="EMBL" id="KAG7461413.1"/>
    </source>
</evidence>
<keyword evidence="2" id="KW-1185">Reference proteome</keyword>
<gene>
    <name evidence="1" type="ORF">JOB18_036653</name>
</gene>
<evidence type="ECO:0000313" key="2">
    <source>
        <dbReference type="Proteomes" id="UP000693946"/>
    </source>
</evidence>
<reference evidence="1 2" key="1">
    <citation type="journal article" date="2021" name="Sci. Rep.">
        <title>Chromosome anchoring in Senegalese sole (Solea senegalensis) reveals sex-associated markers and genome rearrangements in flatfish.</title>
        <authorList>
            <person name="Guerrero-Cozar I."/>
            <person name="Gomez-Garrido J."/>
            <person name="Berbel C."/>
            <person name="Martinez-Blanch J.F."/>
            <person name="Alioto T."/>
            <person name="Claros M.G."/>
            <person name="Gagnaire P.A."/>
            <person name="Manchado M."/>
        </authorList>
    </citation>
    <scope>NUCLEOTIDE SEQUENCE [LARGE SCALE GENOMIC DNA]</scope>
    <source>
        <strain evidence="1">Sse05_10M</strain>
    </source>
</reference>
<comment type="caution">
    <text evidence="1">The sequence shown here is derived from an EMBL/GenBank/DDBJ whole genome shotgun (WGS) entry which is preliminary data.</text>
</comment>
<proteinExistence type="predicted"/>
<name>A0AAV6PIM9_SOLSE</name>
<sequence>SDDKTPFHDGKLIVIISLHTVTTGGGSRIRANHGALRLRVESIEAEAAREWR</sequence>